<dbReference type="Proteomes" id="UP000034403">
    <property type="component" value="Unassembled WGS sequence"/>
</dbReference>
<keyword evidence="2" id="KW-0808">Transferase</keyword>
<protein>
    <submittedName>
        <fullName evidence="2">GCN5-related N-acetyltransferase</fullName>
    </submittedName>
</protein>
<reference evidence="2 3" key="1">
    <citation type="journal article" date="2015" name="Nature">
        <title>rRNA introns, odd ribosomes, and small enigmatic genomes across a large radiation of phyla.</title>
        <authorList>
            <person name="Brown C.T."/>
            <person name="Hug L.A."/>
            <person name="Thomas B.C."/>
            <person name="Sharon I."/>
            <person name="Castelle C.J."/>
            <person name="Singh A."/>
            <person name="Wilkins M.J."/>
            <person name="Williams K.H."/>
            <person name="Banfield J.F."/>
        </authorList>
    </citation>
    <scope>NUCLEOTIDE SEQUENCE [LARGE SCALE GENOMIC DNA]</scope>
</reference>
<dbReference type="GO" id="GO:0016747">
    <property type="term" value="F:acyltransferase activity, transferring groups other than amino-acyl groups"/>
    <property type="evidence" value="ECO:0007669"/>
    <property type="project" value="InterPro"/>
</dbReference>
<dbReference type="InterPro" id="IPR000182">
    <property type="entry name" value="GNAT_dom"/>
</dbReference>
<dbReference type="PANTHER" id="PTHR43072">
    <property type="entry name" value="N-ACETYLTRANSFERASE"/>
    <property type="match status" value="1"/>
</dbReference>
<feature type="domain" description="N-acetyltransferase" evidence="1">
    <location>
        <begin position="1"/>
        <end position="158"/>
    </location>
</feature>
<proteinExistence type="predicted"/>
<dbReference type="CDD" id="cd04301">
    <property type="entry name" value="NAT_SF"/>
    <property type="match status" value="1"/>
</dbReference>
<dbReference type="InterPro" id="IPR016181">
    <property type="entry name" value="Acyl_CoA_acyltransferase"/>
</dbReference>
<dbReference type="Gene3D" id="3.40.630.30">
    <property type="match status" value="1"/>
</dbReference>
<dbReference type="PROSITE" id="PS51186">
    <property type="entry name" value="GNAT"/>
    <property type="match status" value="1"/>
</dbReference>
<evidence type="ECO:0000259" key="1">
    <source>
        <dbReference type="PROSITE" id="PS51186"/>
    </source>
</evidence>
<dbReference type="SUPFAM" id="SSF55729">
    <property type="entry name" value="Acyl-CoA N-acyltransferases (Nat)"/>
    <property type="match status" value="1"/>
</dbReference>
<evidence type="ECO:0000313" key="2">
    <source>
        <dbReference type="EMBL" id="KKU90151.1"/>
    </source>
</evidence>
<dbReference type="Pfam" id="PF00583">
    <property type="entry name" value="Acetyltransf_1"/>
    <property type="match status" value="1"/>
</dbReference>
<organism evidence="2 3">
    <name type="scientific">Candidatus Yanofskybacteria bacterium GW2011_GWA1_48_10</name>
    <dbReference type="NCBI Taxonomy" id="1619022"/>
    <lineage>
        <taxon>Bacteria</taxon>
        <taxon>Candidatus Yanofskyibacteriota</taxon>
    </lineage>
</organism>
<sequence length="158" mass="18448">MIIREYKPEDKEGIEKCSFELQELEKELDPEMRINSIEINRAYVELLLDKMEKRGGQIFVADQDHKIAGFISIAHGSQPLPYENFEKYIYVYDVVVLSEFRKQGIGERLMNRALDFGKEQKADHIILDVLAKNKVAADFYRKRGFREGSISMLKKLDD</sequence>
<evidence type="ECO:0000313" key="3">
    <source>
        <dbReference type="Proteomes" id="UP000034403"/>
    </source>
</evidence>
<accession>A0A0G1U7P8</accession>
<dbReference type="AlphaFoldDB" id="A0A0G1U7P8"/>
<comment type="caution">
    <text evidence="2">The sequence shown here is derived from an EMBL/GenBank/DDBJ whole genome shotgun (WGS) entry which is preliminary data.</text>
</comment>
<name>A0A0G1U7P8_9BACT</name>
<gene>
    <name evidence="2" type="ORF">UY20_C0001G0002</name>
</gene>
<dbReference type="EMBL" id="LCPC01000001">
    <property type="protein sequence ID" value="KKU90151.1"/>
    <property type="molecule type" value="Genomic_DNA"/>
</dbReference>